<name>F5S566_KINKI</name>
<feature type="coiled-coil region" evidence="6">
    <location>
        <begin position="96"/>
        <end position="152"/>
    </location>
</feature>
<dbReference type="Proteomes" id="UP000004207">
    <property type="component" value="Unassembled WGS sequence"/>
</dbReference>
<evidence type="ECO:0000256" key="5">
    <source>
        <dbReference type="ARBA" id="ARBA00035648"/>
    </source>
</evidence>
<feature type="domain" description="Endoribonuclease YicC-like N-terminal" evidence="7">
    <location>
        <begin position="18"/>
        <end position="169"/>
    </location>
</feature>
<organism evidence="9 10">
    <name type="scientific">Kingella kingae ATCC 23330</name>
    <dbReference type="NCBI Taxonomy" id="887327"/>
    <lineage>
        <taxon>Bacteria</taxon>
        <taxon>Pseudomonadati</taxon>
        <taxon>Pseudomonadota</taxon>
        <taxon>Betaproteobacteria</taxon>
        <taxon>Neisseriales</taxon>
        <taxon>Neisseriaceae</taxon>
        <taxon>Kingella</taxon>
    </lineage>
</organism>
<dbReference type="InterPro" id="IPR013551">
    <property type="entry name" value="YicC-like_C"/>
</dbReference>
<evidence type="ECO:0000259" key="7">
    <source>
        <dbReference type="Pfam" id="PF03755"/>
    </source>
</evidence>
<dbReference type="InterPro" id="IPR005229">
    <property type="entry name" value="YicC/YloC-like"/>
</dbReference>
<dbReference type="EC" id="3.6.3.12" evidence="9"/>
<dbReference type="EMBL" id="AFHS01000010">
    <property type="protein sequence ID" value="EGK11491.1"/>
    <property type="molecule type" value="Genomic_DNA"/>
</dbReference>
<evidence type="ECO:0000256" key="1">
    <source>
        <dbReference type="ARBA" id="ARBA00001968"/>
    </source>
</evidence>
<keyword evidence="2" id="KW-0540">Nuclease</keyword>
<reference evidence="9 10" key="1">
    <citation type="submission" date="2011-04" db="EMBL/GenBank/DDBJ databases">
        <authorList>
            <person name="Muzny D."/>
            <person name="Qin X."/>
            <person name="Deng J."/>
            <person name="Jiang H."/>
            <person name="Liu Y."/>
            <person name="Qu J."/>
            <person name="Song X.-Z."/>
            <person name="Zhang L."/>
            <person name="Thornton R."/>
            <person name="Coyle M."/>
            <person name="Francisco L."/>
            <person name="Jackson L."/>
            <person name="Javaid M."/>
            <person name="Korchina V."/>
            <person name="Kovar C."/>
            <person name="Mata R."/>
            <person name="Mathew T."/>
            <person name="Ngo R."/>
            <person name="Nguyen L."/>
            <person name="Nguyen N."/>
            <person name="Okwuonu G."/>
            <person name="Ongeri F."/>
            <person name="Pham C."/>
            <person name="Simmons D."/>
            <person name="Wilczek-Boney K."/>
            <person name="Hale W."/>
            <person name="Jakkamsetti A."/>
            <person name="Pham P."/>
            <person name="Ruth R."/>
            <person name="San Lucas F."/>
            <person name="Warren J."/>
            <person name="Zhang J."/>
            <person name="Zhao Z."/>
            <person name="Zhou C."/>
            <person name="Zhu D."/>
            <person name="Lee S."/>
            <person name="Bess C."/>
            <person name="Blankenburg K."/>
            <person name="Forbes L."/>
            <person name="Fu Q."/>
            <person name="Gubbala S."/>
            <person name="Hirani K."/>
            <person name="Jayaseelan J.C."/>
            <person name="Lara F."/>
            <person name="Munidasa M."/>
            <person name="Palculict T."/>
            <person name="Patil S."/>
            <person name="Pu L.-L."/>
            <person name="Saada N."/>
            <person name="Tang L."/>
            <person name="Weissenberger G."/>
            <person name="Zhu Y."/>
            <person name="Hemphill L."/>
            <person name="Shang Y."/>
            <person name="Youmans B."/>
            <person name="Ayvaz T."/>
            <person name="Ross M."/>
            <person name="Santibanez J."/>
            <person name="Aqrawi P."/>
            <person name="Gross S."/>
            <person name="Joshi V."/>
            <person name="Fowler G."/>
            <person name="Nazareth L."/>
            <person name="Reid J."/>
            <person name="Worley K."/>
            <person name="Petrosino J."/>
            <person name="Highlander S."/>
            <person name="Gibbs R."/>
        </authorList>
    </citation>
    <scope>NUCLEOTIDE SEQUENCE [LARGE SCALE GENOMIC DNA]</scope>
    <source>
        <strain evidence="9 10">ATCC 23330</strain>
    </source>
</reference>
<dbReference type="GO" id="GO:0016787">
    <property type="term" value="F:hydrolase activity"/>
    <property type="evidence" value="ECO:0007669"/>
    <property type="project" value="UniProtKB-KW"/>
</dbReference>
<dbReference type="Pfam" id="PF08340">
    <property type="entry name" value="YicC-like_C"/>
    <property type="match status" value="1"/>
</dbReference>
<keyword evidence="10" id="KW-1185">Reference proteome</keyword>
<dbReference type="InterPro" id="IPR013527">
    <property type="entry name" value="YicC-like_N"/>
</dbReference>
<comment type="similarity">
    <text evidence="5">Belongs to the YicC/YloC family.</text>
</comment>
<sequence length="304" mass="34447">MPSLIFSTKYKEKIMTVCSMTGFAHASAECAGKRIDLEIRSVNHRFLDVQFKIPDDLRVLESGMRETISSKVARGKLECRIQLSNAQHSAGSLHLNQQLINELADINSKLRKKHKDLSKLSVSDILRFPGVIASAEIDSEELHQVINQLLDRALDDFIAARQREGSKLQAHIVERLDLMEAIVGALEDLFPSLLQSHIARSRQRLAEAVAHVDEDRLKQEFVLFMQKADVDEEFNRLRTHIGEVRRIVTEQTGSIGKRLDFLMQELNREANTLGSKAIAGECTQVSVELKVLIEQMREQVQNIE</sequence>
<evidence type="ECO:0000259" key="8">
    <source>
        <dbReference type="Pfam" id="PF08340"/>
    </source>
</evidence>
<feature type="domain" description="Endoribonuclease YicC-like C-terminal" evidence="8">
    <location>
        <begin position="190"/>
        <end position="304"/>
    </location>
</feature>
<dbReference type="eggNOG" id="COG1561">
    <property type="taxonomic scope" value="Bacteria"/>
</dbReference>
<comment type="caution">
    <text evidence="9">The sequence shown here is derived from an EMBL/GenBank/DDBJ whole genome shotgun (WGS) entry which is preliminary data.</text>
</comment>
<protein>
    <submittedName>
        <fullName evidence="9">K+-transporting ATPase</fullName>
        <ecNumber evidence="9">3.6.3.12</ecNumber>
    </submittedName>
</protein>
<evidence type="ECO:0000256" key="2">
    <source>
        <dbReference type="ARBA" id="ARBA00022722"/>
    </source>
</evidence>
<keyword evidence="6" id="KW-0175">Coiled coil</keyword>
<keyword evidence="4 9" id="KW-0378">Hydrolase</keyword>
<dbReference type="Pfam" id="PF03755">
    <property type="entry name" value="YicC-like_N"/>
    <property type="match status" value="1"/>
</dbReference>
<evidence type="ECO:0000256" key="4">
    <source>
        <dbReference type="ARBA" id="ARBA00022801"/>
    </source>
</evidence>
<dbReference type="GO" id="GO:0004521">
    <property type="term" value="F:RNA endonuclease activity"/>
    <property type="evidence" value="ECO:0007669"/>
    <property type="project" value="InterPro"/>
</dbReference>
<evidence type="ECO:0000313" key="10">
    <source>
        <dbReference type="Proteomes" id="UP000004207"/>
    </source>
</evidence>
<proteinExistence type="inferred from homology"/>
<dbReference type="PANTHER" id="PTHR30636:SF3">
    <property type="entry name" value="UPF0701 PROTEIN YICC"/>
    <property type="match status" value="1"/>
</dbReference>
<dbReference type="PANTHER" id="PTHR30636">
    <property type="entry name" value="UPF0701 PROTEIN YICC"/>
    <property type="match status" value="1"/>
</dbReference>
<dbReference type="NCBIfam" id="TIGR00255">
    <property type="entry name" value="YicC/YloC family endoribonuclease"/>
    <property type="match status" value="1"/>
</dbReference>
<dbReference type="STRING" id="504.KKKWG1_0860"/>
<evidence type="ECO:0000256" key="6">
    <source>
        <dbReference type="SAM" id="Coils"/>
    </source>
</evidence>
<evidence type="ECO:0000256" key="3">
    <source>
        <dbReference type="ARBA" id="ARBA00022759"/>
    </source>
</evidence>
<keyword evidence="3" id="KW-0255">Endonuclease</keyword>
<accession>F5S566</accession>
<gene>
    <name evidence="9" type="primary">kdpF</name>
    <name evidence="9" type="ORF">HMPREF0476_0349</name>
</gene>
<evidence type="ECO:0000313" key="9">
    <source>
        <dbReference type="EMBL" id="EGK11491.1"/>
    </source>
</evidence>
<comment type="cofactor">
    <cofactor evidence="1">
        <name>a divalent metal cation</name>
        <dbReference type="ChEBI" id="CHEBI:60240"/>
    </cofactor>
</comment>
<dbReference type="AlphaFoldDB" id="F5S566"/>
<dbReference type="HOGENOM" id="CLU_076609_2_0_4"/>